<evidence type="ECO:0000256" key="10">
    <source>
        <dbReference type="PROSITE-ProRule" id="PRU01240"/>
    </source>
</evidence>
<dbReference type="PROSITE" id="PS00138">
    <property type="entry name" value="SUBTILASE_SER"/>
    <property type="match status" value="1"/>
</dbReference>
<dbReference type="PRINTS" id="PR00723">
    <property type="entry name" value="SUBTILISIN"/>
</dbReference>
<feature type="signal peptide" evidence="14">
    <location>
        <begin position="1"/>
        <end position="22"/>
    </location>
</feature>
<name>F1YFH5_9ACTN</name>
<dbReference type="Gene3D" id="3.40.50.200">
    <property type="entry name" value="Peptidase S8/S53 domain"/>
    <property type="match status" value="1"/>
</dbReference>
<evidence type="ECO:0000256" key="3">
    <source>
        <dbReference type="ARBA" id="ARBA00022475"/>
    </source>
</evidence>
<dbReference type="PANTHER" id="PTHR43806:SF11">
    <property type="entry name" value="CEREVISIN-RELATED"/>
    <property type="match status" value="1"/>
</dbReference>
<comment type="subcellular location">
    <subcellularLocation>
        <location evidence="1">Cell membrane</location>
        <topology evidence="1">Single-pass membrane protein</topology>
    </subcellularLocation>
</comment>
<dbReference type="GO" id="GO:0004252">
    <property type="term" value="F:serine-type endopeptidase activity"/>
    <property type="evidence" value="ECO:0007669"/>
    <property type="project" value="UniProtKB-UniRule"/>
</dbReference>
<dbReference type="Proteomes" id="UP000035065">
    <property type="component" value="Unassembled WGS sequence"/>
</dbReference>
<dbReference type="GO" id="GO:0006508">
    <property type="term" value="P:proteolysis"/>
    <property type="evidence" value="ECO:0007669"/>
    <property type="project" value="UniProtKB-KW"/>
</dbReference>
<dbReference type="eggNOG" id="COG1404">
    <property type="taxonomic scope" value="Bacteria"/>
</dbReference>
<dbReference type="PROSITE" id="PS51257">
    <property type="entry name" value="PROKAR_LIPOPROTEIN"/>
    <property type="match status" value="1"/>
</dbReference>
<organism evidence="16 17">
    <name type="scientific">Gordonia neofelifaecis NRRL B-59395</name>
    <dbReference type="NCBI Taxonomy" id="644548"/>
    <lineage>
        <taxon>Bacteria</taxon>
        <taxon>Bacillati</taxon>
        <taxon>Actinomycetota</taxon>
        <taxon>Actinomycetes</taxon>
        <taxon>Mycobacteriales</taxon>
        <taxon>Gordoniaceae</taxon>
        <taxon>Gordonia</taxon>
    </lineage>
</organism>
<evidence type="ECO:0000256" key="9">
    <source>
        <dbReference type="ARBA" id="ARBA00023136"/>
    </source>
</evidence>
<keyword evidence="14" id="KW-0732">Signal</keyword>
<dbReference type="RefSeq" id="WP_009677847.1">
    <property type="nucleotide sequence ID" value="NZ_AEUD01000002.1"/>
</dbReference>
<sequence length="439" mass="43937">MIVRAAAVVAAAAVTAASSCGAAVALPRPVVVRVPVSAAPIAPLEETEQRANCAVGVDAVSREEPLGHRLLDVRAAHRLSRGAGVRVAVIDTGVAPHARLPRVVAGGDYVGTGDGLSDCDAHGTLVAGVIAGQPSADDDVVGVAPESTIISIRQSSGAYGAKRSDRDATVVGAGYGPIATLARAVVRAVDLGARVINISEVACTDAARPPDDGVLGSALAFARDRDVVVVAAAGNLTETTACREQNPSGAASTDRGWAQVRTLVTPARFAPLVLTVGAVKAIDGTPADFSLRGPWVGVAAPGTDVVGLAPGPRGPRLVGGLNTVEGTAPLAGTSYAAPYVSGLAALIRSRYPQLTATQVIDRIVTTAHGGGHDSAVGSGVVDPVAALTDDDDPSPEPISRPLALPEDRPQTDSGTGAIVVGLGAAAVVLAGVALQRRRD</sequence>
<dbReference type="PROSITE" id="PS00136">
    <property type="entry name" value="SUBTILASE_ASP"/>
    <property type="match status" value="1"/>
</dbReference>
<evidence type="ECO:0000256" key="11">
    <source>
        <dbReference type="RuleBase" id="RU003355"/>
    </source>
</evidence>
<evidence type="ECO:0000256" key="5">
    <source>
        <dbReference type="ARBA" id="ARBA00022692"/>
    </source>
</evidence>
<keyword evidence="5 13" id="KW-0812">Transmembrane</keyword>
<comment type="similarity">
    <text evidence="2 10 11">Belongs to the peptidase S8 family.</text>
</comment>
<keyword evidence="9 13" id="KW-0472">Membrane</keyword>
<proteinExistence type="inferred from homology"/>
<evidence type="ECO:0000256" key="4">
    <source>
        <dbReference type="ARBA" id="ARBA00022670"/>
    </source>
</evidence>
<dbReference type="GO" id="GO:0005886">
    <property type="term" value="C:plasma membrane"/>
    <property type="evidence" value="ECO:0007669"/>
    <property type="project" value="UniProtKB-SubCell"/>
</dbReference>
<dbReference type="PANTHER" id="PTHR43806">
    <property type="entry name" value="PEPTIDASE S8"/>
    <property type="match status" value="1"/>
</dbReference>
<dbReference type="PROSITE" id="PS51892">
    <property type="entry name" value="SUBTILASE"/>
    <property type="match status" value="1"/>
</dbReference>
<dbReference type="InterPro" id="IPR036852">
    <property type="entry name" value="Peptidase_S8/S53_dom_sf"/>
</dbReference>
<feature type="transmembrane region" description="Helical" evidence="13">
    <location>
        <begin position="414"/>
        <end position="434"/>
    </location>
</feature>
<dbReference type="PROSITE" id="PS00137">
    <property type="entry name" value="SUBTILASE_HIS"/>
    <property type="match status" value="1"/>
</dbReference>
<evidence type="ECO:0000256" key="14">
    <source>
        <dbReference type="SAM" id="SignalP"/>
    </source>
</evidence>
<evidence type="ECO:0000256" key="2">
    <source>
        <dbReference type="ARBA" id="ARBA00011073"/>
    </source>
</evidence>
<protein>
    <submittedName>
        <fullName evidence="16">Peptidase S8/S53 subtilisin kexin sedolisin</fullName>
    </submittedName>
</protein>
<evidence type="ECO:0000313" key="16">
    <source>
        <dbReference type="EMBL" id="EGD56463.1"/>
    </source>
</evidence>
<feature type="active site" description="Charge relay system" evidence="10">
    <location>
        <position position="91"/>
    </location>
</feature>
<evidence type="ECO:0000259" key="15">
    <source>
        <dbReference type="Pfam" id="PF00082"/>
    </source>
</evidence>
<dbReference type="InterPro" id="IPR015500">
    <property type="entry name" value="Peptidase_S8_subtilisin-rel"/>
</dbReference>
<dbReference type="InterPro" id="IPR023827">
    <property type="entry name" value="Peptidase_S8_Asp-AS"/>
</dbReference>
<evidence type="ECO:0000313" key="17">
    <source>
        <dbReference type="Proteomes" id="UP000035065"/>
    </source>
</evidence>
<dbReference type="NCBIfam" id="TIGR03921">
    <property type="entry name" value="T7SS_mycosin"/>
    <property type="match status" value="1"/>
</dbReference>
<accession>F1YFH5</accession>
<feature type="active site" description="Charge relay system" evidence="10">
    <location>
        <position position="122"/>
    </location>
</feature>
<evidence type="ECO:0000256" key="7">
    <source>
        <dbReference type="ARBA" id="ARBA00022825"/>
    </source>
</evidence>
<reference evidence="16 17" key="1">
    <citation type="journal article" date="2011" name="J. Bacteriol.">
        <title>Draft Genome Sequence of Gordonia neofelifaecis NRRL B-59395, a Cholesterol-Degrading Actinomycete.</title>
        <authorList>
            <person name="Ge F."/>
            <person name="Li W."/>
            <person name="Chen G."/>
            <person name="Liu Y."/>
            <person name="Zhang G."/>
            <person name="Yong B."/>
            <person name="Wang Q."/>
            <person name="Wang N."/>
            <person name="Huang Z."/>
            <person name="Li W."/>
            <person name="Wang J."/>
            <person name="Wu C."/>
            <person name="Xie Q."/>
            <person name="Liu G."/>
        </authorList>
    </citation>
    <scope>NUCLEOTIDE SEQUENCE [LARGE SCALE GENOMIC DNA]</scope>
    <source>
        <strain evidence="16 17">NRRL B-59395</strain>
    </source>
</reference>
<feature type="domain" description="Peptidase S8/S53" evidence="15">
    <location>
        <begin position="82"/>
        <end position="379"/>
    </location>
</feature>
<keyword evidence="4 10" id="KW-0645">Protease</keyword>
<dbReference type="InterPro" id="IPR023828">
    <property type="entry name" value="Peptidase_S8_Ser-AS"/>
</dbReference>
<dbReference type="InterPro" id="IPR022398">
    <property type="entry name" value="Peptidase_S8_His-AS"/>
</dbReference>
<feature type="region of interest" description="Disordered" evidence="12">
    <location>
        <begin position="384"/>
        <end position="415"/>
    </location>
</feature>
<dbReference type="InterPro" id="IPR050131">
    <property type="entry name" value="Peptidase_S8_subtilisin-like"/>
</dbReference>
<dbReference type="STRING" id="644548.SCNU_02882"/>
<keyword evidence="7 10" id="KW-0720">Serine protease</keyword>
<feature type="active site" description="Charge relay system" evidence="10">
    <location>
        <position position="334"/>
    </location>
</feature>
<keyword evidence="3" id="KW-1003">Cell membrane</keyword>
<dbReference type="OrthoDB" id="9798386at2"/>
<evidence type="ECO:0000256" key="13">
    <source>
        <dbReference type="SAM" id="Phobius"/>
    </source>
</evidence>
<dbReference type="InterPro" id="IPR000209">
    <property type="entry name" value="Peptidase_S8/S53_dom"/>
</dbReference>
<dbReference type="Pfam" id="PF00082">
    <property type="entry name" value="Peptidase_S8"/>
    <property type="match status" value="1"/>
</dbReference>
<evidence type="ECO:0000256" key="1">
    <source>
        <dbReference type="ARBA" id="ARBA00004162"/>
    </source>
</evidence>
<dbReference type="SUPFAM" id="SSF52743">
    <property type="entry name" value="Subtilisin-like"/>
    <property type="match status" value="1"/>
</dbReference>
<evidence type="ECO:0000256" key="8">
    <source>
        <dbReference type="ARBA" id="ARBA00022989"/>
    </source>
</evidence>
<dbReference type="InterPro" id="IPR023834">
    <property type="entry name" value="T7SS_pept_S8A_mycosin"/>
</dbReference>
<evidence type="ECO:0000256" key="6">
    <source>
        <dbReference type="ARBA" id="ARBA00022801"/>
    </source>
</evidence>
<dbReference type="EMBL" id="AEUD01000002">
    <property type="protein sequence ID" value="EGD56463.1"/>
    <property type="molecule type" value="Genomic_DNA"/>
</dbReference>
<keyword evidence="6 10" id="KW-0378">Hydrolase</keyword>
<keyword evidence="17" id="KW-1185">Reference proteome</keyword>
<comment type="caution">
    <text evidence="16">The sequence shown here is derived from an EMBL/GenBank/DDBJ whole genome shotgun (WGS) entry which is preliminary data.</text>
</comment>
<dbReference type="AlphaFoldDB" id="F1YFH5"/>
<feature type="chain" id="PRO_5003271911" evidence="14">
    <location>
        <begin position="23"/>
        <end position="439"/>
    </location>
</feature>
<evidence type="ECO:0000256" key="12">
    <source>
        <dbReference type="SAM" id="MobiDB-lite"/>
    </source>
</evidence>
<keyword evidence="8 13" id="KW-1133">Transmembrane helix</keyword>
<gene>
    <name evidence="16" type="ORF">SCNU_02882</name>
</gene>